<dbReference type="GO" id="GO:0000139">
    <property type="term" value="C:Golgi membrane"/>
    <property type="evidence" value="ECO:0007669"/>
    <property type="project" value="UniProtKB-SubCell"/>
</dbReference>
<dbReference type="GO" id="GO:0005198">
    <property type="term" value="F:structural molecule activity"/>
    <property type="evidence" value="ECO:0007669"/>
    <property type="project" value="UniProtKB-UniRule"/>
</dbReference>
<dbReference type="PANTHER" id="PTHR10805">
    <property type="entry name" value="COATOMER SUBUNIT EPSILON"/>
    <property type="match status" value="1"/>
</dbReference>
<dbReference type="GO" id="GO:0030126">
    <property type="term" value="C:COPI vesicle coat"/>
    <property type="evidence" value="ECO:0007669"/>
    <property type="project" value="TreeGrafter"/>
</dbReference>
<dbReference type="EMBL" id="LXJU01000003">
    <property type="protein sequence ID" value="OGE56052.1"/>
    <property type="molecule type" value="Genomic_DNA"/>
</dbReference>
<comment type="function">
    <text evidence="11">The coatomer is a cytosolic protein complex that binds to dilysine motifs and reversibly associates with Golgi non-clathrin-coated vesicles, which further mediate biosynthetic protein transport from the ER, via the Golgi up to the trans Golgi network. The coatomer complex is required for budding from Golgi membranes, and is essential for the retrograde Golgi-to-ER transport of dilysine-tagged proteins.</text>
</comment>
<comment type="similarity">
    <text evidence="3 11">Belongs to the COPE family.</text>
</comment>
<dbReference type="PIRSF" id="PIRSF016478">
    <property type="entry name" value="Coatomer_esu"/>
    <property type="match status" value="1"/>
</dbReference>
<evidence type="ECO:0000256" key="2">
    <source>
        <dbReference type="ARBA" id="ARBA00004347"/>
    </source>
</evidence>
<dbReference type="PANTHER" id="PTHR10805:SF0">
    <property type="entry name" value="COATOMER SUBUNIT EPSILON"/>
    <property type="match status" value="1"/>
</dbReference>
<dbReference type="Pfam" id="PF04733">
    <property type="entry name" value="Coatomer_E"/>
    <property type="match status" value="1"/>
</dbReference>
<evidence type="ECO:0000256" key="7">
    <source>
        <dbReference type="ARBA" id="ARBA00022927"/>
    </source>
</evidence>
<dbReference type="FunFam" id="1.25.40.10:FF:000613">
    <property type="entry name" value="Coatomer subunit epsilon"/>
    <property type="match status" value="1"/>
</dbReference>
<reference evidence="12 13" key="1">
    <citation type="journal article" date="2016" name="Sci. Rep.">
        <title>Penicillium arizonense, a new, genome sequenced fungal species, reveals a high chemical diversity in secreted metabolites.</title>
        <authorList>
            <person name="Grijseels S."/>
            <person name="Nielsen J.C."/>
            <person name="Randelovic M."/>
            <person name="Nielsen J."/>
            <person name="Nielsen K.F."/>
            <person name="Workman M."/>
            <person name="Frisvad J.C."/>
        </authorList>
    </citation>
    <scope>NUCLEOTIDE SEQUENCE [LARGE SCALE GENOMIC DNA]</scope>
    <source>
        <strain evidence="12 13">CBS 141311</strain>
    </source>
</reference>
<keyword evidence="9 11" id="KW-0472">Membrane</keyword>
<comment type="subcellular location">
    <subcellularLocation>
        <location evidence="2">Cytoplasmic vesicle</location>
        <location evidence="2">COPI-coated vesicle membrane</location>
        <topology evidence="2">Peripheral membrane protein</topology>
        <orientation evidence="2">Cytoplasmic side</orientation>
    </subcellularLocation>
    <subcellularLocation>
        <location evidence="1">Golgi apparatus membrane</location>
        <topology evidence="1">Peripheral membrane protein</topology>
        <orientation evidence="1">Cytoplasmic side</orientation>
    </subcellularLocation>
</comment>
<evidence type="ECO:0000313" key="12">
    <source>
        <dbReference type="EMBL" id="OGE56052.1"/>
    </source>
</evidence>
<gene>
    <name evidence="12" type="ORF">PENARI_c003G10860</name>
</gene>
<dbReference type="Proteomes" id="UP000177622">
    <property type="component" value="Unassembled WGS sequence"/>
</dbReference>
<evidence type="ECO:0000256" key="4">
    <source>
        <dbReference type="ARBA" id="ARBA00022448"/>
    </source>
</evidence>
<dbReference type="GO" id="GO:0006890">
    <property type="term" value="P:retrograde vesicle-mediated transport, Golgi to endoplasmic reticulum"/>
    <property type="evidence" value="ECO:0007669"/>
    <property type="project" value="UniProtKB-UniRule"/>
</dbReference>
<dbReference type="GO" id="GO:0006888">
    <property type="term" value="P:endoplasmic reticulum to Golgi vesicle-mediated transport"/>
    <property type="evidence" value="ECO:0007669"/>
    <property type="project" value="TreeGrafter"/>
</dbReference>
<evidence type="ECO:0000256" key="3">
    <source>
        <dbReference type="ARBA" id="ARBA00008827"/>
    </source>
</evidence>
<dbReference type="GeneID" id="34573492"/>
<evidence type="ECO:0000256" key="11">
    <source>
        <dbReference type="PIRNR" id="PIRNR016478"/>
    </source>
</evidence>
<dbReference type="AlphaFoldDB" id="A0A1F5LS66"/>
<proteinExistence type="inferred from homology"/>
<dbReference type="SUPFAM" id="SSF48452">
    <property type="entry name" value="TPR-like"/>
    <property type="match status" value="1"/>
</dbReference>
<evidence type="ECO:0000256" key="1">
    <source>
        <dbReference type="ARBA" id="ARBA00004255"/>
    </source>
</evidence>
<evidence type="ECO:0000256" key="10">
    <source>
        <dbReference type="ARBA" id="ARBA00023329"/>
    </source>
</evidence>
<dbReference type="InterPro" id="IPR006822">
    <property type="entry name" value="Coatomer_esu"/>
</dbReference>
<dbReference type="GO" id="GO:0006891">
    <property type="term" value="P:intra-Golgi vesicle-mediated transport"/>
    <property type="evidence" value="ECO:0007669"/>
    <property type="project" value="TreeGrafter"/>
</dbReference>
<evidence type="ECO:0000256" key="9">
    <source>
        <dbReference type="ARBA" id="ARBA00023136"/>
    </source>
</evidence>
<dbReference type="InterPro" id="IPR011990">
    <property type="entry name" value="TPR-like_helical_dom_sf"/>
</dbReference>
<sequence length="295" mass="31425">MDPFSAEGELLNIHSAFHSGQYQNVIEFDTTALSPENQLPAQILKLRAQIALGQTDAALAEPAIEEDTPDLSAVKALALQSAGKTDAALQLAQELAANYSDNNTVQVLAGTVLQAQGLGEEALALLAKHQGNLEAVSLIVQIHLQQNRTDLALKEVQAAKRWAQDSLLVNVAESWVGLRVGGEKYQSAFYVYEELASAPSTSAPLSIVGQAVAEIHLGRLPEAEAALSAALEKYPADVELIANSIVLNVLAGKPSEELESQLRQIQPSHSLLTEIQEKSELFDAAAAKYSAKVSS</sequence>
<keyword evidence="5 11" id="KW-0963">Cytoplasm</keyword>
<keyword evidence="10 11" id="KW-0968">Cytoplasmic vesicle</keyword>
<comment type="caution">
    <text evidence="12">The sequence shown here is derived from an EMBL/GenBank/DDBJ whole genome shotgun (WGS) entry which is preliminary data.</text>
</comment>
<dbReference type="Gene3D" id="1.25.40.10">
    <property type="entry name" value="Tetratricopeptide repeat domain"/>
    <property type="match status" value="1"/>
</dbReference>
<protein>
    <recommendedName>
        <fullName evidence="11">Coatomer subunit epsilon</fullName>
    </recommendedName>
</protein>
<dbReference type="GO" id="GO:0015031">
    <property type="term" value="P:protein transport"/>
    <property type="evidence" value="ECO:0007669"/>
    <property type="project" value="UniProtKB-UniRule"/>
</dbReference>
<keyword evidence="4 11" id="KW-0813">Transport</keyword>
<accession>A0A1F5LS66</accession>
<dbReference type="STRING" id="1835702.A0A1F5LS66"/>
<evidence type="ECO:0000256" key="5">
    <source>
        <dbReference type="ARBA" id="ARBA00022490"/>
    </source>
</evidence>
<evidence type="ECO:0000313" key="13">
    <source>
        <dbReference type="Proteomes" id="UP000177622"/>
    </source>
</evidence>
<keyword evidence="13" id="KW-1185">Reference proteome</keyword>
<organism evidence="12 13">
    <name type="scientific">Penicillium arizonense</name>
    <dbReference type="NCBI Taxonomy" id="1835702"/>
    <lineage>
        <taxon>Eukaryota</taxon>
        <taxon>Fungi</taxon>
        <taxon>Dikarya</taxon>
        <taxon>Ascomycota</taxon>
        <taxon>Pezizomycotina</taxon>
        <taxon>Eurotiomycetes</taxon>
        <taxon>Eurotiomycetidae</taxon>
        <taxon>Eurotiales</taxon>
        <taxon>Aspergillaceae</taxon>
        <taxon>Penicillium</taxon>
    </lineage>
</organism>
<dbReference type="RefSeq" id="XP_022491481.1">
    <property type="nucleotide sequence ID" value="XM_022628758.1"/>
</dbReference>
<dbReference type="OrthoDB" id="310217at2759"/>
<evidence type="ECO:0000256" key="8">
    <source>
        <dbReference type="ARBA" id="ARBA00023034"/>
    </source>
</evidence>
<name>A0A1F5LS66_PENAI</name>
<keyword evidence="6 11" id="KW-0931">ER-Golgi transport</keyword>
<evidence type="ECO:0000256" key="6">
    <source>
        <dbReference type="ARBA" id="ARBA00022892"/>
    </source>
</evidence>
<keyword evidence="8 11" id="KW-0333">Golgi apparatus</keyword>
<keyword evidence="7 11" id="KW-0653">Protein transport</keyword>